<keyword evidence="3" id="KW-1185">Reference proteome</keyword>
<proteinExistence type="predicted"/>
<dbReference type="AlphaFoldDB" id="A0A2H3DLX6"/>
<dbReference type="EMBL" id="KZ293652">
    <property type="protein sequence ID" value="PBK95080.1"/>
    <property type="molecule type" value="Genomic_DNA"/>
</dbReference>
<accession>A0A2H3DLX6</accession>
<protein>
    <submittedName>
        <fullName evidence="2">Uncharacterized protein</fullName>
    </submittedName>
</protein>
<feature type="compositionally biased region" description="Polar residues" evidence="1">
    <location>
        <begin position="1"/>
        <end position="12"/>
    </location>
</feature>
<reference evidence="3" key="1">
    <citation type="journal article" date="2017" name="Nat. Ecol. Evol.">
        <title>Genome expansion and lineage-specific genetic innovations in the forest pathogenic fungi Armillaria.</title>
        <authorList>
            <person name="Sipos G."/>
            <person name="Prasanna A.N."/>
            <person name="Walter M.C."/>
            <person name="O'Connor E."/>
            <person name="Balint B."/>
            <person name="Krizsan K."/>
            <person name="Kiss B."/>
            <person name="Hess J."/>
            <person name="Varga T."/>
            <person name="Slot J."/>
            <person name="Riley R."/>
            <person name="Boka B."/>
            <person name="Rigling D."/>
            <person name="Barry K."/>
            <person name="Lee J."/>
            <person name="Mihaltcheva S."/>
            <person name="LaButti K."/>
            <person name="Lipzen A."/>
            <person name="Waldron R."/>
            <person name="Moloney N.M."/>
            <person name="Sperisen C."/>
            <person name="Kredics L."/>
            <person name="Vagvoelgyi C."/>
            <person name="Patrignani A."/>
            <person name="Fitzpatrick D."/>
            <person name="Nagy I."/>
            <person name="Doyle S."/>
            <person name="Anderson J.B."/>
            <person name="Grigoriev I.V."/>
            <person name="Gueldener U."/>
            <person name="Muensterkoetter M."/>
            <person name="Nagy L.G."/>
        </authorList>
    </citation>
    <scope>NUCLEOTIDE SEQUENCE [LARGE SCALE GENOMIC DNA]</scope>
    <source>
        <strain evidence="3">Ar21-2</strain>
    </source>
</reference>
<name>A0A2H3DLX6_ARMGA</name>
<feature type="region of interest" description="Disordered" evidence="1">
    <location>
        <begin position="1"/>
        <end position="64"/>
    </location>
</feature>
<dbReference type="Proteomes" id="UP000217790">
    <property type="component" value="Unassembled WGS sequence"/>
</dbReference>
<feature type="compositionally biased region" description="Basic residues" evidence="1">
    <location>
        <begin position="19"/>
        <end position="32"/>
    </location>
</feature>
<sequence>MASQTEGTNGCNKEQPGSVHRRPCGQRRKKKSVGQEWTSTDKVIEYNIGPTMQGPEGEGGGQSKAIVRLFTPPKSKAAESRMSFSSMPRRGARREYAVAAQRAAKISAQSWATSELVAMPASGWRLKQDASRERFSISSAVVFDFPPLGQSPRYSWPSPPLFPRQRQRRRPQYAHLALPTSQPQPGLHSGMAR</sequence>
<evidence type="ECO:0000256" key="1">
    <source>
        <dbReference type="SAM" id="MobiDB-lite"/>
    </source>
</evidence>
<feature type="region of interest" description="Disordered" evidence="1">
    <location>
        <begin position="72"/>
        <end position="91"/>
    </location>
</feature>
<dbReference type="InParanoid" id="A0A2H3DLX6"/>
<feature type="region of interest" description="Disordered" evidence="1">
    <location>
        <begin position="147"/>
        <end position="193"/>
    </location>
</feature>
<evidence type="ECO:0000313" key="2">
    <source>
        <dbReference type="EMBL" id="PBK95080.1"/>
    </source>
</evidence>
<gene>
    <name evidence="2" type="ORF">ARMGADRAFT_1061840</name>
</gene>
<evidence type="ECO:0000313" key="3">
    <source>
        <dbReference type="Proteomes" id="UP000217790"/>
    </source>
</evidence>
<organism evidence="2 3">
    <name type="scientific">Armillaria gallica</name>
    <name type="common">Bulbous honey fungus</name>
    <name type="synonym">Armillaria bulbosa</name>
    <dbReference type="NCBI Taxonomy" id="47427"/>
    <lineage>
        <taxon>Eukaryota</taxon>
        <taxon>Fungi</taxon>
        <taxon>Dikarya</taxon>
        <taxon>Basidiomycota</taxon>
        <taxon>Agaricomycotina</taxon>
        <taxon>Agaricomycetes</taxon>
        <taxon>Agaricomycetidae</taxon>
        <taxon>Agaricales</taxon>
        <taxon>Marasmiineae</taxon>
        <taxon>Physalacriaceae</taxon>
        <taxon>Armillaria</taxon>
    </lineage>
</organism>